<organism evidence="1 2">
    <name type="scientific">Parabacteroides chinchillae</name>
    <dbReference type="NCBI Taxonomy" id="871327"/>
    <lineage>
        <taxon>Bacteria</taxon>
        <taxon>Pseudomonadati</taxon>
        <taxon>Bacteroidota</taxon>
        <taxon>Bacteroidia</taxon>
        <taxon>Bacteroidales</taxon>
        <taxon>Tannerellaceae</taxon>
        <taxon>Parabacteroides</taxon>
    </lineage>
</organism>
<dbReference type="Gene3D" id="2.60.40.1120">
    <property type="entry name" value="Carboxypeptidase-like, regulatory domain"/>
    <property type="match status" value="1"/>
</dbReference>
<dbReference type="InterPro" id="IPR008969">
    <property type="entry name" value="CarboxyPept-like_regulatory"/>
</dbReference>
<dbReference type="NCBIfam" id="TIGR04134">
    <property type="entry name" value="lipo_with_rSAM"/>
    <property type="match status" value="1"/>
</dbReference>
<reference evidence="1 2" key="1">
    <citation type="submission" date="2016-10" db="EMBL/GenBank/DDBJ databases">
        <authorList>
            <person name="Varghese N."/>
            <person name="Submissions S."/>
        </authorList>
    </citation>
    <scope>NUCLEOTIDE SEQUENCE [LARGE SCALE GENOMIC DNA]</scope>
    <source>
        <strain evidence="1 2">DSM 29073</strain>
    </source>
</reference>
<protein>
    <submittedName>
        <fullName evidence="1">Putative lipoprotein, rSAM/lipoprotein system</fullName>
    </submittedName>
</protein>
<sequence length="277" mass="31570">MKNLSYIILKTFNSILIGLLTILGFSCSNEDDQNIIICEYGSPYAHFYIKGKVTDEQNNPVSNAQILVKSPDTNHEWLQCDTLYTNQQGAFELKKSDFPVSKYRFITSAEEGKERLLANDTTLVSFSREDFKDGERWFEGNVEKDIKITLKKYVDTHTSPYTLYTVYGRVTDKNGYPLAGILITSLPSYTFNNPDDPYSYPAITDYNGNYSLTYDKATATEHTIYASLYMGWWNREAHYGDSVTINFADIPLSGGKDLLIGKGKKELNFVLRDKAYK</sequence>
<dbReference type="PROSITE" id="PS51257">
    <property type="entry name" value="PROKAR_LIPOPROTEIN"/>
    <property type="match status" value="1"/>
</dbReference>
<dbReference type="AlphaFoldDB" id="A0A8G2BYA1"/>
<dbReference type="RefSeq" id="WP_103983888.1">
    <property type="nucleotide sequence ID" value="NZ_FNVS01000014.1"/>
</dbReference>
<dbReference type="SUPFAM" id="SSF49452">
    <property type="entry name" value="Starch-binding domain-like"/>
    <property type="match status" value="1"/>
</dbReference>
<evidence type="ECO:0000313" key="2">
    <source>
        <dbReference type="Proteomes" id="UP000236725"/>
    </source>
</evidence>
<keyword evidence="1" id="KW-0449">Lipoprotein</keyword>
<keyword evidence="2" id="KW-1185">Reference proteome</keyword>
<dbReference type="SUPFAM" id="SSF49464">
    <property type="entry name" value="Carboxypeptidase regulatory domain-like"/>
    <property type="match status" value="1"/>
</dbReference>
<dbReference type="GO" id="GO:0030246">
    <property type="term" value="F:carbohydrate binding"/>
    <property type="evidence" value="ECO:0007669"/>
    <property type="project" value="InterPro"/>
</dbReference>
<proteinExistence type="predicted"/>
<dbReference type="EMBL" id="FNVS01000014">
    <property type="protein sequence ID" value="SEG09220.1"/>
    <property type="molecule type" value="Genomic_DNA"/>
</dbReference>
<dbReference type="InterPro" id="IPR026403">
    <property type="entry name" value="Lipo_with_rSAM"/>
</dbReference>
<evidence type="ECO:0000313" key="1">
    <source>
        <dbReference type="EMBL" id="SEG09220.1"/>
    </source>
</evidence>
<dbReference type="Proteomes" id="UP000236725">
    <property type="component" value="Unassembled WGS sequence"/>
</dbReference>
<dbReference type="InterPro" id="IPR013784">
    <property type="entry name" value="Carb-bd-like_fold"/>
</dbReference>
<comment type="caution">
    <text evidence="1">The sequence shown here is derived from an EMBL/GenBank/DDBJ whole genome shotgun (WGS) entry which is preliminary data.</text>
</comment>
<name>A0A8G2BYA1_9BACT</name>
<accession>A0A8G2BYA1</accession>
<gene>
    <name evidence="1" type="ORF">SAMN05444001_114111</name>
</gene>